<dbReference type="SUPFAM" id="SSF51395">
    <property type="entry name" value="FMN-linked oxidoreductases"/>
    <property type="match status" value="1"/>
</dbReference>
<evidence type="ECO:0000313" key="6">
    <source>
        <dbReference type="Proteomes" id="UP000578569"/>
    </source>
</evidence>
<dbReference type="FunFam" id="3.20.20.70:FF:000059">
    <property type="entry name" value="N-ethylmaleimide reductase, FMN-linked"/>
    <property type="match status" value="1"/>
</dbReference>
<keyword evidence="6" id="KW-1185">Reference proteome</keyword>
<evidence type="ECO:0000313" key="5">
    <source>
        <dbReference type="EMBL" id="MBB3764839.1"/>
    </source>
</evidence>
<comment type="caution">
    <text evidence="5">The sequence shown here is derived from an EMBL/GenBank/DDBJ whole genome shotgun (WGS) entry which is preliminary data.</text>
</comment>
<dbReference type="CDD" id="cd02933">
    <property type="entry name" value="OYE_like_FMN"/>
    <property type="match status" value="1"/>
</dbReference>
<dbReference type="GO" id="GO:0016628">
    <property type="term" value="F:oxidoreductase activity, acting on the CH-CH group of donors, NAD or NADP as acceptor"/>
    <property type="evidence" value="ECO:0007669"/>
    <property type="project" value="UniProtKB-ARBA"/>
</dbReference>
<dbReference type="GO" id="GO:0010181">
    <property type="term" value="F:FMN binding"/>
    <property type="evidence" value="ECO:0007669"/>
    <property type="project" value="InterPro"/>
</dbReference>
<evidence type="ECO:0000256" key="1">
    <source>
        <dbReference type="ARBA" id="ARBA00001917"/>
    </source>
</evidence>
<evidence type="ECO:0000256" key="3">
    <source>
        <dbReference type="ARBA" id="ARBA00023002"/>
    </source>
</evidence>
<dbReference type="InterPro" id="IPR001155">
    <property type="entry name" value="OxRdtase_FMN_N"/>
</dbReference>
<dbReference type="AlphaFoldDB" id="A0A839Z0F6"/>
<dbReference type="PANTHER" id="PTHR22893">
    <property type="entry name" value="NADH OXIDOREDUCTASE-RELATED"/>
    <property type="match status" value="1"/>
</dbReference>
<feature type="domain" description="NADH:flavin oxidoreductase/NADH oxidase N-terminal" evidence="4">
    <location>
        <begin position="4"/>
        <end position="336"/>
    </location>
</feature>
<organism evidence="5 6">
    <name type="scientific">Sphingomicrobium lutaoense</name>
    <dbReference type="NCBI Taxonomy" id="515949"/>
    <lineage>
        <taxon>Bacteria</taxon>
        <taxon>Pseudomonadati</taxon>
        <taxon>Pseudomonadota</taxon>
        <taxon>Alphaproteobacteria</taxon>
        <taxon>Sphingomonadales</taxon>
        <taxon>Sphingomonadaceae</taxon>
        <taxon>Sphingomicrobium</taxon>
    </lineage>
</organism>
<dbReference type="InterPro" id="IPR045247">
    <property type="entry name" value="Oye-like"/>
</dbReference>
<gene>
    <name evidence="5" type="ORF">FHS50_001901</name>
</gene>
<reference evidence="5 6" key="1">
    <citation type="submission" date="2020-08" db="EMBL/GenBank/DDBJ databases">
        <title>Genomic Encyclopedia of Type Strains, Phase IV (KMG-IV): sequencing the most valuable type-strain genomes for metagenomic binning, comparative biology and taxonomic classification.</title>
        <authorList>
            <person name="Goeker M."/>
        </authorList>
    </citation>
    <scope>NUCLEOTIDE SEQUENCE [LARGE SCALE GENOMIC DNA]</scope>
    <source>
        <strain evidence="5 6">DSM 24194</strain>
    </source>
</reference>
<dbReference type="GO" id="GO:0005829">
    <property type="term" value="C:cytosol"/>
    <property type="evidence" value="ECO:0007669"/>
    <property type="project" value="UniProtKB-ARBA"/>
</dbReference>
<sequence length="363" mass="39686">MMTSLFDPISLGAIDCPNRILMAPLTRGRADREGVHGPLAVEYYRQRASAGLIISEATGISKRGLGWPYAPGLWSDAQVEGWKPVTEAVHQAGGRIVAQLWHMGRLVHPSMGGDAPLSSSATTAPVRLHTFEGKQEPVEARPMTKSDVEETLADYARAAANAMRAGFDGVQIHGANGYLIDQFLRDGVNRREDEYGGSAENRCRLMREVCEAVASEIGMERTGLRLSPLGAVQGVDDSDPETLFTTAAQILDEIGLPWLEMREPGPDSTFVATEMERVSPHMRAVYGGKMGLNSDFGREDAQAMLDSGLCDFIAFGRPFISNPDLVERFRKDAPLNDWDKTTFYTRGPEGYVDYPAMGEEVTA</sequence>
<evidence type="ECO:0000256" key="2">
    <source>
        <dbReference type="ARBA" id="ARBA00005979"/>
    </source>
</evidence>
<dbReference type="InterPro" id="IPR013785">
    <property type="entry name" value="Aldolase_TIM"/>
</dbReference>
<dbReference type="Proteomes" id="UP000578569">
    <property type="component" value="Unassembled WGS sequence"/>
</dbReference>
<dbReference type="Gene3D" id="3.20.20.70">
    <property type="entry name" value="Aldolase class I"/>
    <property type="match status" value="1"/>
</dbReference>
<dbReference type="PANTHER" id="PTHR22893:SF91">
    <property type="entry name" value="NADPH DEHYDROGENASE 2-RELATED"/>
    <property type="match status" value="1"/>
</dbReference>
<accession>A0A839Z0F6</accession>
<protein>
    <submittedName>
        <fullName evidence="5">2,4-dienoyl-CoA reductase-like NADH-dependent reductase (Old Yellow Enzyme family)</fullName>
    </submittedName>
</protein>
<comment type="cofactor">
    <cofactor evidence="1">
        <name>FMN</name>
        <dbReference type="ChEBI" id="CHEBI:58210"/>
    </cofactor>
</comment>
<comment type="similarity">
    <text evidence="2">Belongs to the NADH:flavin oxidoreductase/NADH oxidase family.</text>
</comment>
<evidence type="ECO:0000259" key="4">
    <source>
        <dbReference type="Pfam" id="PF00724"/>
    </source>
</evidence>
<proteinExistence type="inferred from homology"/>
<keyword evidence="3" id="KW-0560">Oxidoreductase</keyword>
<dbReference type="Pfam" id="PF00724">
    <property type="entry name" value="Oxidored_FMN"/>
    <property type="match status" value="1"/>
</dbReference>
<name>A0A839Z0F6_9SPHN</name>
<dbReference type="EMBL" id="JACICF010000002">
    <property type="protein sequence ID" value="MBB3764839.1"/>
    <property type="molecule type" value="Genomic_DNA"/>
</dbReference>